<gene>
    <name evidence="1" type="ORF">ACHHYP_13073</name>
</gene>
<proteinExistence type="predicted"/>
<dbReference type="InterPro" id="IPR032675">
    <property type="entry name" value="LRR_dom_sf"/>
</dbReference>
<dbReference type="Proteomes" id="UP000243579">
    <property type="component" value="Unassembled WGS sequence"/>
</dbReference>
<dbReference type="SUPFAM" id="SSF52058">
    <property type="entry name" value="L domain-like"/>
    <property type="match status" value="1"/>
</dbReference>
<dbReference type="STRING" id="1202772.A0A1V9YG02"/>
<dbReference type="AlphaFoldDB" id="A0A1V9YG02"/>
<accession>A0A1V9YG02</accession>
<name>A0A1V9YG02_ACHHY</name>
<dbReference type="OrthoDB" id="10615931at2759"/>
<sequence>MAADDGTCALVAGATPLQVSVATFTTECAAANCSVSSRYVPGDDPSCIWLPDGTVLPGANRTLTIPSPKTLYDDAPNTVKNGLWGTVRVDYVASLPNIVQQVCVASGVGTAIHPSRRYLEGLGIQSVNPKLSRDIHGTELVNSDLSFAHNALTSFRVQLSDELRSLDLSFNQIQAINISAGYHSKLASLYATIPQAMVRRVGRRDLASNGLTSDMLRSAIIPSSVVTLWVCLAKTGTQSFVWHRNLANNSLTTFPTEVLGRFLSLNTL</sequence>
<keyword evidence="2" id="KW-1185">Reference proteome</keyword>
<dbReference type="EMBL" id="JNBR01001841">
    <property type="protein sequence ID" value="OQR84664.1"/>
    <property type="molecule type" value="Genomic_DNA"/>
</dbReference>
<protein>
    <submittedName>
        <fullName evidence="1">Uncharacterized protein</fullName>
    </submittedName>
</protein>
<organism evidence="1 2">
    <name type="scientific">Achlya hypogyna</name>
    <name type="common">Oomycete</name>
    <name type="synonym">Protoachlya hypogyna</name>
    <dbReference type="NCBI Taxonomy" id="1202772"/>
    <lineage>
        <taxon>Eukaryota</taxon>
        <taxon>Sar</taxon>
        <taxon>Stramenopiles</taxon>
        <taxon>Oomycota</taxon>
        <taxon>Saprolegniomycetes</taxon>
        <taxon>Saprolegniales</taxon>
        <taxon>Achlyaceae</taxon>
        <taxon>Achlya</taxon>
    </lineage>
</organism>
<evidence type="ECO:0000313" key="1">
    <source>
        <dbReference type="EMBL" id="OQR84664.1"/>
    </source>
</evidence>
<comment type="caution">
    <text evidence="1">The sequence shown here is derived from an EMBL/GenBank/DDBJ whole genome shotgun (WGS) entry which is preliminary data.</text>
</comment>
<dbReference type="Gene3D" id="3.80.10.10">
    <property type="entry name" value="Ribonuclease Inhibitor"/>
    <property type="match status" value="1"/>
</dbReference>
<reference evidence="1 2" key="1">
    <citation type="journal article" date="2014" name="Genome Biol. Evol.">
        <title>The secreted proteins of Achlya hypogyna and Thraustotheca clavata identify the ancestral oomycete secretome and reveal gene acquisitions by horizontal gene transfer.</title>
        <authorList>
            <person name="Misner I."/>
            <person name="Blouin N."/>
            <person name="Leonard G."/>
            <person name="Richards T.A."/>
            <person name="Lane C.E."/>
        </authorList>
    </citation>
    <scope>NUCLEOTIDE SEQUENCE [LARGE SCALE GENOMIC DNA]</scope>
    <source>
        <strain evidence="1 2">ATCC 48635</strain>
    </source>
</reference>
<evidence type="ECO:0000313" key="2">
    <source>
        <dbReference type="Proteomes" id="UP000243579"/>
    </source>
</evidence>